<protein>
    <submittedName>
        <fullName evidence="1">Uncharacterized protein</fullName>
    </submittedName>
</protein>
<comment type="caution">
    <text evidence="1">The sequence shown here is derived from an EMBL/GenBank/DDBJ whole genome shotgun (WGS) entry which is preliminary data.</text>
</comment>
<proteinExistence type="predicted"/>
<dbReference type="PANTHER" id="PTHR37069:SF2">
    <property type="entry name" value="PIGGYBAC TRANSPOSABLE ELEMENT-DERIVED PROTEIN DOMAIN-CONTAINING PROTEIN"/>
    <property type="match status" value="1"/>
</dbReference>
<name>A0A8S9TV89_PHYIN</name>
<feature type="non-terminal residue" evidence="1">
    <location>
        <position position="1"/>
    </location>
</feature>
<dbReference type="AlphaFoldDB" id="A0A8S9TV89"/>
<dbReference type="Proteomes" id="UP000704712">
    <property type="component" value="Unassembled WGS sequence"/>
</dbReference>
<sequence length="153" mass="16939">DNLLHTGQSSFSSLLRQFMGSTKRKQRWQGDRGTIPKRWQPSRDPGIIVDTSTSLASNRAVFGATWRYLRGQGWYHRQPTGLSELYRCVPPNGNPRGVPGVDFFLGERALLEHYDRAMSCGNAGGDTETCNSDKRFGCSRNGDASSIAVSPQT</sequence>
<dbReference type="PANTHER" id="PTHR37069">
    <property type="entry name" value="DDE_TNP_1_7 DOMAIN-CONTAINING PROTEIN"/>
    <property type="match status" value="1"/>
</dbReference>
<accession>A0A8S9TV89</accession>
<organism evidence="1 2">
    <name type="scientific">Phytophthora infestans</name>
    <name type="common">Potato late blight agent</name>
    <name type="synonym">Botrytis infestans</name>
    <dbReference type="NCBI Taxonomy" id="4787"/>
    <lineage>
        <taxon>Eukaryota</taxon>
        <taxon>Sar</taxon>
        <taxon>Stramenopiles</taxon>
        <taxon>Oomycota</taxon>
        <taxon>Peronosporomycetes</taxon>
        <taxon>Peronosporales</taxon>
        <taxon>Peronosporaceae</taxon>
        <taxon>Phytophthora</taxon>
    </lineage>
</organism>
<dbReference type="EMBL" id="JAACNO010002776">
    <property type="protein sequence ID" value="KAF4130907.1"/>
    <property type="molecule type" value="Genomic_DNA"/>
</dbReference>
<reference evidence="1" key="1">
    <citation type="submission" date="2020-03" db="EMBL/GenBank/DDBJ databases">
        <title>Hybrid Assembly of Korean Phytophthora infestans isolates.</title>
        <authorList>
            <person name="Prokchorchik M."/>
            <person name="Lee Y."/>
            <person name="Seo J."/>
            <person name="Cho J.-H."/>
            <person name="Park Y.-E."/>
            <person name="Jang D.-C."/>
            <person name="Im J.-S."/>
            <person name="Choi J.-G."/>
            <person name="Park H.-J."/>
            <person name="Lee G.-B."/>
            <person name="Lee Y.-G."/>
            <person name="Hong S.-Y."/>
            <person name="Cho K."/>
            <person name="Sohn K.H."/>
        </authorList>
    </citation>
    <scope>NUCLEOTIDE SEQUENCE</scope>
    <source>
        <strain evidence="1">KR_2_A2</strain>
    </source>
</reference>
<gene>
    <name evidence="1" type="ORF">GN958_ATG19912</name>
</gene>
<evidence type="ECO:0000313" key="1">
    <source>
        <dbReference type="EMBL" id="KAF4130907.1"/>
    </source>
</evidence>
<evidence type="ECO:0000313" key="2">
    <source>
        <dbReference type="Proteomes" id="UP000704712"/>
    </source>
</evidence>